<keyword evidence="2" id="KW-0378">Hydrolase</keyword>
<accession>A0A4Z1PAM5</accession>
<keyword evidence="2" id="KW-0540">Nuclease</keyword>
<comment type="caution">
    <text evidence="2">The sequence shown here is derived from an EMBL/GenBank/DDBJ whole genome shotgun (WGS) entry which is preliminary data.</text>
</comment>
<evidence type="ECO:0000313" key="2">
    <source>
        <dbReference type="EMBL" id="TID24149.1"/>
    </source>
</evidence>
<reference evidence="2 3" key="1">
    <citation type="submission" date="2019-04" db="EMBL/GenBank/DDBJ databases">
        <title>High contiguity whole genome sequence and gene annotation resource for two Venturia nashicola isolates.</title>
        <authorList>
            <person name="Prokchorchik M."/>
            <person name="Won K."/>
            <person name="Lee Y."/>
            <person name="Choi E.D."/>
            <person name="Segonzac C."/>
            <person name="Sohn K.H."/>
        </authorList>
    </citation>
    <scope>NUCLEOTIDE SEQUENCE [LARGE SCALE GENOMIC DNA]</scope>
    <source>
        <strain evidence="2 3">PRI2</strain>
    </source>
</reference>
<proteinExistence type="predicted"/>
<gene>
    <name evidence="2" type="ORF">E6O75_ATG02514</name>
</gene>
<dbReference type="GO" id="GO:0004519">
    <property type="term" value="F:endonuclease activity"/>
    <property type="evidence" value="ECO:0007669"/>
    <property type="project" value="UniProtKB-KW"/>
</dbReference>
<evidence type="ECO:0000256" key="1">
    <source>
        <dbReference type="SAM" id="SignalP"/>
    </source>
</evidence>
<dbReference type="EMBL" id="SNSC02000005">
    <property type="protein sequence ID" value="TID24149.1"/>
    <property type="molecule type" value="Genomic_DNA"/>
</dbReference>
<protein>
    <submittedName>
        <fullName evidence="2">Crossover junction endonuclease mus81</fullName>
    </submittedName>
</protein>
<organism evidence="2 3">
    <name type="scientific">Venturia nashicola</name>
    <dbReference type="NCBI Taxonomy" id="86259"/>
    <lineage>
        <taxon>Eukaryota</taxon>
        <taxon>Fungi</taxon>
        <taxon>Dikarya</taxon>
        <taxon>Ascomycota</taxon>
        <taxon>Pezizomycotina</taxon>
        <taxon>Dothideomycetes</taxon>
        <taxon>Pleosporomycetidae</taxon>
        <taxon>Venturiales</taxon>
        <taxon>Venturiaceae</taxon>
        <taxon>Venturia</taxon>
    </lineage>
</organism>
<keyword evidence="2" id="KW-0255">Endonuclease</keyword>
<dbReference type="Proteomes" id="UP000298493">
    <property type="component" value="Unassembled WGS sequence"/>
</dbReference>
<feature type="chain" id="PRO_5021218614" evidence="1">
    <location>
        <begin position="19"/>
        <end position="102"/>
    </location>
</feature>
<dbReference type="AlphaFoldDB" id="A0A4Z1PAM5"/>
<sequence length="102" mass="11068">MFGLKQFLVLALAGTSLACQCTTDGVHHGDVDVSATESACRQVGGNIYNGQTVDVQCGQMCHKAFNYWCEKMTHEFSERRSLKSSCGGDLYGCRLRKGPGAK</sequence>
<keyword evidence="1" id="KW-0732">Signal</keyword>
<evidence type="ECO:0000313" key="3">
    <source>
        <dbReference type="Proteomes" id="UP000298493"/>
    </source>
</evidence>
<name>A0A4Z1PAM5_9PEZI</name>
<feature type="signal peptide" evidence="1">
    <location>
        <begin position="1"/>
        <end position="18"/>
    </location>
</feature>
<dbReference type="PROSITE" id="PS51257">
    <property type="entry name" value="PROKAR_LIPOPROTEIN"/>
    <property type="match status" value="1"/>
</dbReference>
<keyword evidence="3" id="KW-1185">Reference proteome</keyword>